<organism evidence="2 3">
    <name type="scientific">Trichogramma kaykai</name>
    <dbReference type="NCBI Taxonomy" id="54128"/>
    <lineage>
        <taxon>Eukaryota</taxon>
        <taxon>Metazoa</taxon>
        <taxon>Ecdysozoa</taxon>
        <taxon>Arthropoda</taxon>
        <taxon>Hexapoda</taxon>
        <taxon>Insecta</taxon>
        <taxon>Pterygota</taxon>
        <taxon>Neoptera</taxon>
        <taxon>Endopterygota</taxon>
        <taxon>Hymenoptera</taxon>
        <taxon>Apocrita</taxon>
        <taxon>Proctotrupomorpha</taxon>
        <taxon>Chalcidoidea</taxon>
        <taxon>Trichogrammatidae</taxon>
        <taxon>Trichogramma</taxon>
    </lineage>
</organism>
<reference evidence="2 3" key="1">
    <citation type="journal article" date="2024" name="bioRxiv">
        <title>A reference genome for Trichogramma kaykai: A tiny desert-dwelling parasitoid wasp with competing sex-ratio distorters.</title>
        <authorList>
            <person name="Culotta J."/>
            <person name="Lindsey A.R."/>
        </authorList>
    </citation>
    <scope>NUCLEOTIDE SEQUENCE [LARGE SCALE GENOMIC DNA]</scope>
    <source>
        <strain evidence="2 3">KSX58</strain>
    </source>
</reference>
<evidence type="ECO:0000256" key="1">
    <source>
        <dbReference type="SAM" id="Phobius"/>
    </source>
</evidence>
<keyword evidence="1" id="KW-0812">Transmembrane</keyword>
<gene>
    <name evidence="2" type="ORF">TKK_005082</name>
</gene>
<name>A0ABD2X9I8_9HYME</name>
<evidence type="ECO:0000313" key="2">
    <source>
        <dbReference type="EMBL" id="KAL3401718.1"/>
    </source>
</evidence>
<proteinExistence type="predicted"/>
<evidence type="ECO:0000313" key="3">
    <source>
        <dbReference type="Proteomes" id="UP001627154"/>
    </source>
</evidence>
<protein>
    <recommendedName>
        <fullName evidence="4">Ionotropic glutamate receptor C-terminal domain-containing protein</fullName>
    </recommendedName>
</protein>
<dbReference type="Proteomes" id="UP001627154">
    <property type="component" value="Unassembled WGS sequence"/>
</dbReference>
<keyword evidence="1" id="KW-0472">Membrane</keyword>
<keyword evidence="1" id="KW-1133">Transmembrane helix</keyword>
<feature type="transmembrane region" description="Helical" evidence="1">
    <location>
        <begin position="285"/>
        <end position="303"/>
    </location>
</feature>
<dbReference type="EMBL" id="JBJJXI010000043">
    <property type="protein sequence ID" value="KAL3401718.1"/>
    <property type="molecule type" value="Genomic_DNA"/>
</dbReference>
<accession>A0ABD2X9I8</accession>
<evidence type="ECO:0008006" key="4">
    <source>
        <dbReference type="Google" id="ProtNLM"/>
    </source>
</evidence>
<dbReference type="AlphaFoldDB" id="A0ABD2X9I8"/>
<comment type="caution">
    <text evidence="2">The sequence shown here is derived from an EMBL/GenBank/DDBJ whole genome shotgun (WGS) entry which is preliminary data.</text>
</comment>
<sequence length="562" mass="64390">MQKLNVIPHSQVVLIFGTSDCNQSDAENLITKLILCQNISTTIVKMSFLTADFIDDSESINIILVREETAMKCVKTYVDKYSQMFPNSNRPKTLVILLGIKSKSASHIKSISKYGWSKQFLDISFVQEDDACVVKMYNPFSTELMKKTINDKPEEIFPNKLLNVFGQKMVIGVNSEDKLVIVERNESEHAIGVLKPLYNETKLVLKSMNFSIDSIVEIKDTKYPQGLNILIEKLRNNEVNLMAVPRGYTVIYENITHVYTERDCFSITALYAERFKAQIQFPKKIVQSFLMVTGAVGLSVWFFKLTKIFSHKITVLKVLGALFGISVKLNPSKNAEIIFLTSIFLISTTYPTDFYSNFIEEKLVQNTKTFNSFKSIDESNLDIFIFTAYTKLLQEINDVNAMNLKKKGEAFTNAEDCVEGLIAKRNRVCIGALDALQVAVEVVCKEKDYHLLYADLNFGCYARSYLFERASPYSDRFQNKLRQLREYGIDVFIKRGYDKFKVEDQENGRSLSPDLFHIHLIFIVASGVILSLCVFVIESLLNSIVIKKKKFEFFYRLLHTFK</sequence>
<feature type="transmembrane region" description="Helical" evidence="1">
    <location>
        <begin position="516"/>
        <end position="541"/>
    </location>
</feature>
<keyword evidence="3" id="KW-1185">Reference proteome</keyword>